<dbReference type="PANTHER" id="PTHR33650:SF2">
    <property type="entry name" value="CHLOROPLAST ENVELOPE MEMBRANE PROTEIN"/>
    <property type="match status" value="1"/>
</dbReference>
<keyword evidence="2 8" id="KW-0813">Transport</keyword>
<comment type="similarity">
    <text evidence="8">Belongs to the CemA family.</text>
</comment>
<protein>
    <recommendedName>
        <fullName evidence="8">Proton extrusion protein PxcA</fullName>
    </recommendedName>
</protein>
<evidence type="ECO:0000256" key="1">
    <source>
        <dbReference type="ARBA" id="ARBA00004141"/>
    </source>
</evidence>
<comment type="caution">
    <text evidence="8">Lacks conserved residue(s) required for the propagation of feature annotation.</text>
</comment>
<dbReference type="GO" id="GO:0015078">
    <property type="term" value="F:proton transmembrane transporter activity"/>
    <property type="evidence" value="ECO:0007669"/>
    <property type="project" value="UniProtKB-UniRule"/>
</dbReference>
<keyword evidence="6 8" id="KW-0406">Ion transport</keyword>
<proteinExistence type="inferred from homology"/>
<dbReference type="AlphaFoldDB" id="A0AAV3X324"/>
<organism evidence="9 10">
    <name type="scientific">Microseira wollei NIES-4236</name>
    <dbReference type="NCBI Taxonomy" id="2530354"/>
    <lineage>
        <taxon>Bacteria</taxon>
        <taxon>Bacillati</taxon>
        <taxon>Cyanobacteriota</taxon>
        <taxon>Cyanophyceae</taxon>
        <taxon>Oscillatoriophycideae</taxon>
        <taxon>Aerosakkonematales</taxon>
        <taxon>Aerosakkonemataceae</taxon>
        <taxon>Microseira</taxon>
    </lineage>
</organism>
<evidence type="ECO:0000256" key="5">
    <source>
        <dbReference type="ARBA" id="ARBA00022989"/>
    </source>
</evidence>
<keyword evidence="10" id="KW-1185">Reference proteome</keyword>
<dbReference type="Proteomes" id="UP001050975">
    <property type="component" value="Unassembled WGS sequence"/>
</dbReference>
<accession>A0AAV3X324</accession>
<keyword evidence="7 8" id="KW-0472">Membrane</keyword>
<dbReference type="GO" id="GO:0005886">
    <property type="term" value="C:plasma membrane"/>
    <property type="evidence" value="ECO:0007669"/>
    <property type="project" value="UniProtKB-SubCell"/>
</dbReference>
<dbReference type="RefSeq" id="WP_226578287.1">
    <property type="nucleotide sequence ID" value="NZ_BLAY01000024.1"/>
</dbReference>
<evidence type="ECO:0000256" key="2">
    <source>
        <dbReference type="ARBA" id="ARBA00022448"/>
    </source>
</evidence>
<dbReference type="Pfam" id="PF03040">
    <property type="entry name" value="CemA"/>
    <property type="match status" value="1"/>
</dbReference>
<feature type="transmembrane region" description="Helical" evidence="8">
    <location>
        <begin position="202"/>
        <end position="220"/>
    </location>
</feature>
<keyword evidence="4 8" id="KW-0375">Hydrogen ion transport</keyword>
<keyword evidence="8" id="KW-1003">Cell membrane</keyword>
<dbReference type="EMBL" id="BLAY01000024">
    <property type="protein sequence ID" value="GET37202.1"/>
    <property type="molecule type" value="Genomic_DNA"/>
</dbReference>
<dbReference type="HAMAP" id="MF_01308">
    <property type="entry name" value="CemA_PxcA"/>
    <property type="match status" value="1"/>
</dbReference>
<evidence type="ECO:0000256" key="4">
    <source>
        <dbReference type="ARBA" id="ARBA00022781"/>
    </source>
</evidence>
<evidence type="ECO:0000256" key="6">
    <source>
        <dbReference type="ARBA" id="ARBA00023065"/>
    </source>
</evidence>
<sequence length="424" mass="47372">MKASFSNKTTDDAPNKVNGSLSSSYQWFLQTPERAIEQAYKAALRIKSIEEEHFGGNKISADSVDYGENVMDYWQEQLAKNLNNAKLRIAEYKASRLVISTANPVILEKLAFIDEVLAKYESDKSSSKALVPFSNAVQLVEQKLADDESDPENNKVDGISDKTGVFPRSIGRTISRIKTELNPKSEEEVVKKFRNSSRKTKTAIGFVIILIIVPVLTQQVSKQFLVSLLVERFRGESEVPIFINSEMKEEALRELQSFEEELKFDSLIKGSPQIAPEVLSERVREKAKEIAEEFQHKSRDAIGNIFADLLALGALAAVIVTNQKGIIALKSFIDDIVYGLSDSAKAFIIILFTDVFVGFHSPHGWEVVLEGLANHLGIAANKSAISLFIATVPVFLDKVFKYWIFRYLSRISPSAVATLRNMNE</sequence>
<keyword evidence="3 8" id="KW-0812">Transmembrane</keyword>
<evidence type="ECO:0000313" key="9">
    <source>
        <dbReference type="EMBL" id="GET37202.1"/>
    </source>
</evidence>
<comment type="subcellular location">
    <subcellularLocation>
        <location evidence="8">Cell inner membrane</location>
        <topology evidence="8">Multi-pass membrane protein</topology>
    </subcellularLocation>
    <subcellularLocation>
        <location evidence="1">Membrane</location>
        <topology evidence="1">Multi-pass membrane protein</topology>
    </subcellularLocation>
</comment>
<comment type="function">
    <text evidence="8">Required for H(+) efflux immediately after light irradiation to form a rapid H(+) concentration gradient across the thylakoid membranes. Together with PxcL, contributes to transient H(+) uptake following dark to light transition.</text>
</comment>
<gene>
    <name evidence="8" type="primary">pxcA</name>
    <name evidence="9" type="ORF">MiSe_19550</name>
</gene>
<evidence type="ECO:0000256" key="8">
    <source>
        <dbReference type="HAMAP-Rule" id="MF_01308"/>
    </source>
</evidence>
<evidence type="ECO:0000313" key="10">
    <source>
        <dbReference type="Proteomes" id="UP001050975"/>
    </source>
</evidence>
<reference evidence="9" key="1">
    <citation type="submission" date="2019-10" db="EMBL/GenBank/DDBJ databases">
        <title>Draft genome sequece of Microseira wollei NIES-4236.</title>
        <authorList>
            <person name="Yamaguchi H."/>
            <person name="Suzuki S."/>
            <person name="Kawachi M."/>
        </authorList>
    </citation>
    <scope>NUCLEOTIDE SEQUENCE</scope>
    <source>
        <strain evidence="9">NIES-4236</strain>
    </source>
</reference>
<dbReference type="InterPro" id="IPR004282">
    <property type="entry name" value="CemA"/>
</dbReference>
<comment type="caution">
    <text evidence="9">The sequence shown here is derived from an EMBL/GenBank/DDBJ whole genome shotgun (WGS) entry which is preliminary data.</text>
</comment>
<keyword evidence="8" id="KW-0997">Cell inner membrane</keyword>
<dbReference type="PANTHER" id="PTHR33650">
    <property type="entry name" value="CHLOROPLAST ENVELOPE MEMBRANE PROTEIN-RELATED"/>
    <property type="match status" value="1"/>
</dbReference>
<name>A0AAV3X324_9CYAN</name>
<keyword evidence="5 8" id="KW-1133">Transmembrane helix</keyword>
<evidence type="ECO:0000256" key="3">
    <source>
        <dbReference type="ARBA" id="ARBA00022692"/>
    </source>
</evidence>
<evidence type="ECO:0000256" key="7">
    <source>
        <dbReference type="ARBA" id="ARBA00023136"/>
    </source>
</evidence>